<evidence type="ECO:0000256" key="4">
    <source>
        <dbReference type="ARBA" id="ARBA00022989"/>
    </source>
</evidence>
<keyword evidence="5 7" id="KW-0040">ANK repeat</keyword>
<gene>
    <name evidence="10" type="ORF">G4B88_031582</name>
</gene>
<dbReference type="Proteomes" id="UP000583929">
    <property type="component" value="Unassembled WGS sequence"/>
</dbReference>
<dbReference type="Gene3D" id="1.25.40.20">
    <property type="entry name" value="Ankyrin repeat-containing domain"/>
    <property type="match status" value="4"/>
</dbReference>
<reference evidence="10 11" key="1">
    <citation type="journal article" date="2020" name="bioRxiv">
        <title>Sequence and annotation of 42 cannabis genomes reveals extensive copy number variation in cannabinoid synthesis and pathogen resistance genes.</title>
        <authorList>
            <person name="Mckernan K.J."/>
            <person name="Helbert Y."/>
            <person name="Kane L.T."/>
            <person name="Ebling H."/>
            <person name="Zhang L."/>
            <person name="Liu B."/>
            <person name="Eaton Z."/>
            <person name="Mclaughlin S."/>
            <person name="Kingan S."/>
            <person name="Baybayan P."/>
            <person name="Concepcion G."/>
            <person name="Jordan M."/>
            <person name="Riva A."/>
            <person name="Barbazuk W."/>
            <person name="Harkins T."/>
        </authorList>
    </citation>
    <scope>NUCLEOTIDE SEQUENCE [LARGE SCALE GENOMIC DNA]</scope>
    <source>
        <strain evidence="11">cv. Jamaican Lion 4</strain>
        <tissue evidence="10">Leaf</tissue>
    </source>
</reference>
<evidence type="ECO:0000256" key="6">
    <source>
        <dbReference type="ARBA" id="ARBA00023136"/>
    </source>
</evidence>
<feature type="transmembrane region" description="Helical" evidence="8">
    <location>
        <begin position="1601"/>
        <end position="1621"/>
    </location>
</feature>
<dbReference type="SMART" id="SM00248">
    <property type="entry name" value="ANK"/>
    <property type="match status" value="16"/>
</dbReference>
<name>A0A7J6EXF9_CANSA</name>
<feature type="repeat" description="ANK" evidence="7">
    <location>
        <begin position="703"/>
        <end position="735"/>
    </location>
</feature>
<evidence type="ECO:0000259" key="9">
    <source>
        <dbReference type="Pfam" id="PF13962"/>
    </source>
</evidence>
<dbReference type="Pfam" id="PF00023">
    <property type="entry name" value="Ank"/>
    <property type="match status" value="2"/>
</dbReference>
<evidence type="ECO:0000256" key="5">
    <source>
        <dbReference type="ARBA" id="ARBA00023043"/>
    </source>
</evidence>
<dbReference type="PANTHER" id="PTHR24186">
    <property type="entry name" value="PROTEIN PHOSPHATASE 1 REGULATORY SUBUNIT"/>
    <property type="match status" value="1"/>
</dbReference>
<feature type="transmembrane region" description="Helical" evidence="8">
    <location>
        <begin position="1046"/>
        <end position="1069"/>
    </location>
</feature>
<feature type="transmembrane region" description="Helical" evidence="8">
    <location>
        <begin position="519"/>
        <end position="545"/>
    </location>
</feature>
<comment type="caution">
    <text evidence="10">The sequence shown here is derived from an EMBL/GenBank/DDBJ whole genome shotgun (WGS) entry which is preliminary data.</text>
</comment>
<feature type="repeat" description="ANK" evidence="7">
    <location>
        <begin position="96"/>
        <end position="128"/>
    </location>
</feature>
<feature type="transmembrane region" description="Helical" evidence="8">
    <location>
        <begin position="566"/>
        <end position="586"/>
    </location>
</feature>
<dbReference type="Pfam" id="PF12796">
    <property type="entry name" value="Ank_2"/>
    <property type="match status" value="5"/>
</dbReference>
<dbReference type="GO" id="GO:0005886">
    <property type="term" value="C:plasma membrane"/>
    <property type="evidence" value="ECO:0007669"/>
    <property type="project" value="TreeGrafter"/>
</dbReference>
<evidence type="ECO:0000256" key="1">
    <source>
        <dbReference type="ARBA" id="ARBA00004141"/>
    </source>
</evidence>
<keyword evidence="4 8" id="KW-1133">Transmembrane helix</keyword>
<keyword evidence="2 8" id="KW-0812">Transmembrane</keyword>
<dbReference type="PROSITE" id="PS50088">
    <property type="entry name" value="ANK_REPEAT"/>
    <property type="match status" value="3"/>
</dbReference>
<feature type="repeat" description="ANK" evidence="7">
    <location>
        <begin position="1312"/>
        <end position="1344"/>
    </location>
</feature>
<evidence type="ECO:0000313" key="11">
    <source>
        <dbReference type="Proteomes" id="UP000583929"/>
    </source>
</evidence>
<feature type="transmembrane region" description="Helical" evidence="8">
    <location>
        <begin position="1552"/>
        <end position="1580"/>
    </location>
</feature>
<dbReference type="PROSITE" id="PS50297">
    <property type="entry name" value="ANK_REP_REGION"/>
    <property type="match status" value="3"/>
</dbReference>
<feature type="transmembrane region" description="Helical" evidence="8">
    <location>
        <begin position="1089"/>
        <end position="1115"/>
    </location>
</feature>
<feature type="transmembrane region" description="Helical" evidence="8">
    <location>
        <begin position="1136"/>
        <end position="1156"/>
    </location>
</feature>
<proteinExistence type="predicted"/>
<evidence type="ECO:0000256" key="3">
    <source>
        <dbReference type="ARBA" id="ARBA00022737"/>
    </source>
</evidence>
<feature type="domain" description="PGG" evidence="9">
    <location>
        <begin position="469"/>
        <end position="584"/>
    </location>
</feature>
<dbReference type="InterPro" id="IPR026961">
    <property type="entry name" value="PGG_dom"/>
</dbReference>
<dbReference type="InterPro" id="IPR002110">
    <property type="entry name" value="Ankyrin_rpt"/>
</dbReference>
<keyword evidence="3" id="KW-0677">Repeat</keyword>
<evidence type="ECO:0000256" key="7">
    <source>
        <dbReference type="PROSITE-ProRule" id="PRU00023"/>
    </source>
</evidence>
<dbReference type="Pfam" id="PF13962">
    <property type="entry name" value="PGG"/>
    <property type="match status" value="3"/>
</dbReference>
<feature type="transmembrane region" description="Helical" evidence="8">
    <location>
        <begin position="1627"/>
        <end position="1646"/>
    </location>
</feature>
<dbReference type="PANTHER" id="PTHR24186:SF36">
    <property type="entry name" value="SERINE_THREONINE-PROTEIN PHOSPHATASE 6 REGULATORY ANKYRIN REPEAT SUBUNIT A-LIKE"/>
    <property type="match status" value="1"/>
</dbReference>
<feature type="transmembrane region" description="Helical" evidence="8">
    <location>
        <begin position="592"/>
        <end position="611"/>
    </location>
</feature>
<dbReference type="InterPro" id="IPR036770">
    <property type="entry name" value="Ankyrin_rpt-contain_sf"/>
</dbReference>
<evidence type="ECO:0000256" key="2">
    <source>
        <dbReference type="ARBA" id="ARBA00022692"/>
    </source>
</evidence>
<feature type="transmembrane region" description="Helical" evidence="8">
    <location>
        <begin position="476"/>
        <end position="499"/>
    </location>
</feature>
<evidence type="ECO:0000256" key="8">
    <source>
        <dbReference type="SAM" id="Phobius"/>
    </source>
</evidence>
<keyword evidence="6 8" id="KW-0472">Membrane</keyword>
<protein>
    <recommendedName>
        <fullName evidence="9">PGG domain-containing protein</fullName>
    </recommendedName>
</protein>
<sequence length="1667" mass="186354">MASSSTTLVLSEANSNNNTSNNIITRMDSKLFQAAANGKIQVFKNTNQPSLDQILTPEKNTVVHVNIIASKTTHNTTFLEVILEMCPQLLLQTNSRGETPLLMAARYGHDLIVEFLINRAKLLERSDLEKVILGGVDSSEVVQHMMRLRNKELDTALHEAVRFNHLKVVRILTREDPHFTHLANGADETPLYMAVEAEHLDLVDEILNTCSSPATTGPKGRNILHAAILTKNSGLTRKILENVLDLTRQADKDGFIPLHYAVMPTSSSDNNLEIVKMLLEKDESSAYFKDKDGTTALQIAASNRFGGYELVKKILSRCPDSYEVVDEKGKNLLHYAMRRQSPSTLKLILDHSSLLNNYLLNRKDNEGNTPLLHMLATSPCYSENLEVLMSHPKVNKMLFNQQNKIILDMAYDLDSSEYEKRGLPKLFGKNPTIKSWLRKSLARDDSGEKILTEAEKKKIEQKEKTRTRIANFRESTLVAAALIATVTFTAGFTLPGGYISDEVGHTQQGSAVLRNNRAFQAFIITDTIALVLSTTAVFINLFHTIASFGEDAKEEFVSNYLMSMEFTIWAMGFMVVAFVTGTYSVLSLSNTLAITICVIGLSFFLLLLIIVKGKIRKADSNNNTSNNIITRMDSKLFQAAANGKIQVLKNINQPSLDQILTTEKNTVIHVNITATKTSSHNTTTFLEWILEMCPQLLLQTNARGESPLHLAAKYGHDLIVEFLINRAKLLEQSDLEKAILGGVDSSDVVQHMMRLSNKELDTALHEAVRFNHLKVAEYLDLVDEILNNCSTPASTGPNGRKVLHAAILTENTDLTKQADKDGFIPLHYAVMPTSSYSDNNLEIVKMLLENDESSAYFKDKNGTTTLQIAASNRFGGYELVKEILSKCPDSYEVVDEKGKNLLHYAVRRQSPSTLKLILDPSSLLNNYRLNRKDNEGNTPLLHMLATSPWYSESLEVLMSHPKVNKMLFNQQNKNILDMAYDLDSSEYEKKKGLPKLFSKNPTIKSWLRKSLARDDRGEKILTKAEKKKIEQKEKTRTRIANFRESTLVAAALIATVTFTAGFTLPGGYISDEVGHPQQGSAVLRNNRAFQAFIITDTIALVLSITAVFISLFHTIASFGEDAKEEFVSNYLMSMEFTIWAMGFMVVAFVTGTYSVLSLSNTLAITLCVIGLSFFLLLLIIVKGKIRKSWVEPFERVEWRKRWMFEIKEVGVRPGFDGSVARCGESVVNELMENEEVGFDIWCSKLQPANGEIEVFKNIILLNNNQFSLDQLLTPEKNTVAHVNIIASKNGTPSFLEGVLELCPPLLARTNVRGETPLLMAARYGHDLIVEFLINRAKLLQESDLENATLGVDKEFGKYMMSRRNKELDTALHEAVKFNHLKVVRILTKQDPHFTYLGNEADETPLYMAVEAEYLDLVDEILNNCSSLATNGGPFGRNVLHAAVITRNAGNHNRKLPKLFDKYTVLKSHLRKSHMLNDSSHKKMMNNAEKKKIEQKEKLRTKIANFRESTLVAAALIATVTFTAGFTLPGGNISGDDNKQQQQQGSAVLRNNVAFQAFIVTDTIALVLSTTAVFINLFLTIASLGEDENEEFVSNYIKSMNLTIWAMAFMVIAFVTGTYAVLSLSNALAIAICLIGLSFFIRFFSIIKSKFKRFDFTNIGREAIIVVG</sequence>
<accession>A0A7J6EXF9</accession>
<dbReference type="SUPFAM" id="SSF48403">
    <property type="entry name" value="Ankyrin repeat"/>
    <property type="match status" value="3"/>
</dbReference>
<evidence type="ECO:0000313" key="10">
    <source>
        <dbReference type="EMBL" id="KAF4363048.1"/>
    </source>
</evidence>
<feature type="domain" description="PGG" evidence="9">
    <location>
        <begin position="1039"/>
        <end position="1154"/>
    </location>
</feature>
<comment type="subcellular location">
    <subcellularLocation>
        <location evidence="1">Membrane</location>
        <topology evidence="1">Multi-pass membrane protein</topology>
    </subcellularLocation>
</comment>
<organism evidence="10 11">
    <name type="scientific">Cannabis sativa</name>
    <name type="common">Hemp</name>
    <name type="synonym">Marijuana</name>
    <dbReference type="NCBI Taxonomy" id="3483"/>
    <lineage>
        <taxon>Eukaryota</taxon>
        <taxon>Viridiplantae</taxon>
        <taxon>Streptophyta</taxon>
        <taxon>Embryophyta</taxon>
        <taxon>Tracheophyta</taxon>
        <taxon>Spermatophyta</taxon>
        <taxon>Magnoliopsida</taxon>
        <taxon>eudicotyledons</taxon>
        <taxon>Gunneridae</taxon>
        <taxon>Pentapetalae</taxon>
        <taxon>rosids</taxon>
        <taxon>fabids</taxon>
        <taxon>Rosales</taxon>
        <taxon>Cannabaceae</taxon>
        <taxon>Cannabis</taxon>
    </lineage>
</organism>
<feature type="domain" description="PGG" evidence="9">
    <location>
        <begin position="1502"/>
        <end position="1620"/>
    </location>
</feature>
<keyword evidence="11" id="KW-1185">Reference proteome</keyword>
<feature type="transmembrane region" description="Helical" evidence="8">
    <location>
        <begin position="1162"/>
        <end position="1181"/>
    </location>
</feature>
<feature type="transmembrane region" description="Helical" evidence="8">
    <location>
        <begin position="1509"/>
        <end position="1532"/>
    </location>
</feature>
<dbReference type="EMBL" id="JAATIQ010000303">
    <property type="protein sequence ID" value="KAF4363048.1"/>
    <property type="molecule type" value="Genomic_DNA"/>
</dbReference>